<evidence type="ECO:0000256" key="1">
    <source>
        <dbReference type="ARBA" id="ARBA00004141"/>
    </source>
</evidence>
<dbReference type="InterPro" id="IPR052902">
    <property type="entry name" value="ABC-2_transporter"/>
</dbReference>
<feature type="transmembrane region" description="Helical" evidence="5">
    <location>
        <begin position="24"/>
        <end position="43"/>
    </location>
</feature>
<feature type="transmembrane region" description="Helical" evidence="5">
    <location>
        <begin position="231"/>
        <end position="253"/>
    </location>
</feature>
<proteinExistence type="inferred from homology"/>
<evidence type="ECO:0000256" key="4">
    <source>
        <dbReference type="ARBA" id="ARBA00023136"/>
    </source>
</evidence>
<sequence length="344" mass="37462">MSAGHPLWQLVLFRLRGFIREPEALFWVFAFPLLTSLALGLAFRNQALPELAVAVADGPEADALTAALDAVDGLTASRMPEAAGRDALRRGKAALVLVPGTPPQLVVDPQREEGRTARLMTVDALNRLKGRVDPVAPRLQEVTEPGSRYIDFLIPGLLGFGLLSSSLWGLGWAIVQLRMGKLLKRLVATPMKRAHFLLAFLLSRSLLSLLEIVFFILFARLLFDVRMAGSHLAFIGLGLFGSLSFGGLALLIVVRAKTSEAANGLMNLVTMPMMLLSGVFFSASHFPGWMQPLIQALPLTALNEGLRAIMIDGAPLAALWPQSLILGAWGFLSFLIALRYFKWL</sequence>
<organism evidence="7 8">
    <name type="scientific">Stigmatella aurantiaca</name>
    <dbReference type="NCBI Taxonomy" id="41"/>
    <lineage>
        <taxon>Bacteria</taxon>
        <taxon>Pseudomonadati</taxon>
        <taxon>Myxococcota</taxon>
        <taxon>Myxococcia</taxon>
        <taxon>Myxococcales</taxon>
        <taxon>Cystobacterineae</taxon>
        <taxon>Archangiaceae</taxon>
        <taxon>Stigmatella</taxon>
    </lineage>
</organism>
<evidence type="ECO:0000256" key="5">
    <source>
        <dbReference type="RuleBase" id="RU361157"/>
    </source>
</evidence>
<feature type="transmembrane region" description="Helical" evidence="5">
    <location>
        <begin position="152"/>
        <end position="175"/>
    </location>
</feature>
<feature type="transmembrane region" description="Helical" evidence="5">
    <location>
        <begin position="319"/>
        <end position="341"/>
    </location>
</feature>
<comment type="subcellular location">
    <subcellularLocation>
        <location evidence="5">Cell membrane</location>
        <topology evidence="5">Multi-pass membrane protein</topology>
    </subcellularLocation>
    <subcellularLocation>
        <location evidence="1">Membrane</location>
        <topology evidence="1">Multi-pass membrane protein</topology>
    </subcellularLocation>
</comment>
<protein>
    <recommendedName>
        <fullName evidence="5">Transport permease protein</fullName>
    </recommendedName>
</protein>
<dbReference type="AlphaFoldDB" id="A0A1H7S8F4"/>
<keyword evidence="3 5" id="KW-1133">Transmembrane helix</keyword>
<dbReference type="OrthoDB" id="9778589at2"/>
<evidence type="ECO:0000313" key="8">
    <source>
        <dbReference type="Proteomes" id="UP000182719"/>
    </source>
</evidence>
<name>A0A1H7S8F4_STIAU</name>
<dbReference type="EMBL" id="FOAP01000007">
    <property type="protein sequence ID" value="SEL67807.1"/>
    <property type="molecule type" value="Genomic_DNA"/>
</dbReference>
<comment type="similarity">
    <text evidence="5">Belongs to the ABC-2 integral membrane protein family.</text>
</comment>
<keyword evidence="4 5" id="KW-0472">Membrane</keyword>
<dbReference type="Pfam" id="PF01061">
    <property type="entry name" value="ABC2_membrane"/>
    <property type="match status" value="1"/>
</dbReference>
<evidence type="ECO:0000259" key="6">
    <source>
        <dbReference type="PROSITE" id="PS51012"/>
    </source>
</evidence>
<dbReference type="InterPro" id="IPR013525">
    <property type="entry name" value="ABC2_TM"/>
</dbReference>
<dbReference type="InterPro" id="IPR047817">
    <property type="entry name" value="ABC2_TM_bact-type"/>
</dbReference>
<evidence type="ECO:0000256" key="3">
    <source>
        <dbReference type="ARBA" id="ARBA00022989"/>
    </source>
</evidence>
<dbReference type="GO" id="GO:0140359">
    <property type="term" value="F:ABC-type transporter activity"/>
    <property type="evidence" value="ECO:0007669"/>
    <property type="project" value="InterPro"/>
</dbReference>
<gene>
    <name evidence="7" type="ORF">SAMN05444354_107323</name>
</gene>
<feature type="transmembrane region" description="Helical" evidence="5">
    <location>
        <begin position="196"/>
        <end position="219"/>
    </location>
</feature>
<dbReference type="PANTHER" id="PTHR43027:SF2">
    <property type="entry name" value="TRANSPORT PERMEASE PROTEIN"/>
    <property type="match status" value="1"/>
</dbReference>
<accession>A0A1H7S8F4</accession>
<reference evidence="8" key="1">
    <citation type="submission" date="2016-10" db="EMBL/GenBank/DDBJ databases">
        <authorList>
            <person name="Varghese N."/>
            <person name="Submissions S."/>
        </authorList>
    </citation>
    <scope>NUCLEOTIDE SEQUENCE [LARGE SCALE GENOMIC DNA]</scope>
    <source>
        <strain evidence="8">DSM 17044</strain>
    </source>
</reference>
<dbReference type="PANTHER" id="PTHR43027">
    <property type="entry name" value="DOXORUBICIN RESISTANCE ABC TRANSPORTER PERMEASE PROTEIN DRRC-RELATED"/>
    <property type="match status" value="1"/>
</dbReference>
<feature type="transmembrane region" description="Helical" evidence="5">
    <location>
        <begin position="265"/>
        <end position="283"/>
    </location>
</feature>
<keyword evidence="2 5" id="KW-0812">Transmembrane</keyword>
<dbReference type="RefSeq" id="WP_075007338.1">
    <property type="nucleotide sequence ID" value="NZ_FOAP01000007.1"/>
</dbReference>
<dbReference type="Proteomes" id="UP000182719">
    <property type="component" value="Unassembled WGS sequence"/>
</dbReference>
<keyword evidence="8" id="KW-1185">Reference proteome</keyword>
<dbReference type="PROSITE" id="PS51012">
    <property type="entry name" value="ABC_TM2"/>
    <property type="match status" value="1"/>
</dbReference>
<keyword evidence="5" id="KW-1003">Cell membrane</keyword>
<evidence type="ECO:0000313" key="7">
    <source>
        <dbReference type="EMBL" id="SEL67807.1"/>
    </source>
</evidence>
<evidence type="ECO:0000256" key="2">
    <source>
        <dbReference type="ARBA" id="ARBA00022692"/>
    </source>
</evidence>
<keyword evidence="5" id="KW-0813">Transport</keyword>
<feature type="domain" description="ABC transmembrane type-2" evidence="6">
    <location>
        <begin position="119"/>
        <end position="344"/>
    </location>
</feature>
<dbReference type="GO" id="GO:0005886">
    <property type="term" value="C:plasma membrane"/>
    <property type="evidence" value="ECO:0007669"/>
    <property type="project" value="UniProtKB-SubCell"/>
</dbReference>